<dbReference type="Pfam" id="PF13487">
    <property type="entry name" value="HD_5"/>
    <property type="match status" value="1"/>
</dbReference>
<keyword evidence="4" id="KW-0378">Hydrolase</keyword>
<dbReference type="RefSeq" id="WP_143896570.1">
    <property type="nucleotide sequence ID" value="NZ_VJND01000016.1"/>
</dbReference>
<dbReference type="CDD" id="cd00077">
    <property type="entry name" value="HDc"/>
    <property type="match status" value="1"/>
</dbReference>
<reference evidence="4 5" key="1">
    <citation type="submission" date="2019-07" db="EMBL/GenBank/DDBJ databases">
        <title>Tepidimonas sediminis YIM 72259 draft genome.</title>
        <authorList>
            <person name="Da Costa M.S."/>
            <person name="Froufe H.J.C."/>
            <person name="Egas C."/>
            <person name="Albuquerque L."/>
        </authorList>
    </citation>
    <scope>NUCLEOTIDE SEQUENCE [LARGE SCALE GENOMIC DNA]</scope>
    <source>
        <strain evidence="4 5">YIM 72259</strain>
    </source>
</reference>
<gene>
    <name evidence="4" type="primary">rpfG_5</name>
    <name evidence="4" type="ORF">Tsedi_02184</name>
</gene>
<dbReference type="Gene3D" id="3.40.50.2300">
    <property type="match status" value="1"/>
</dbReference>
<dbReference type="SUPFAM" id="SSF52172">
    <property type="entry name" value="CheY-like"/>
    <property type="match status" value="1"/>
</dbReference>
<dbReference type="GO" id="GO:0000160">
    <property type="term" value="P:phosphorelay signal transduction system"/>
    <property type="evidence" value="ECO:0007669"/>
    <property type="project" value="InterPro"/>
</dbReference>
<dbReference type="AlphaFoldDB" id="A0A554WIY1"/>
<dbReference type="PROSITE" id="PS50110">
    <property type="entry name" value="RESPONSE_REGULATORY"/>
    <property type="match status" value="1"/>
</dbReference>
<organism evidence="4 5">
    <name type="scientific">Tepidimonas sediminis</name>
    <dbReference type="NCBI Taxonomy" id="2588941"/>
    <lineage>
        <taxon>Bacteria</taxon>
        <taxon>Pseudomonadati</taxon>
        <taxon>Pseudomonadota</taxon>
        <taxon>Betaproteobacteria</taxon>
        <taxon>Burkholderiales</taxon>
        <taxon>Tepidimonas</taxon>
    </lineage>
</organism>
<evidence type="ECO:0000313" key="5">
    <source>
        <dbReference type="Proteomes" id="UP000320225"/>
    </source>
</evidence>
<dbReference type="Pfam" id="PF00072">
    <property type="entry name" value="Response_reg"/>
    <property type="match status" value="1"/>
</dbReference>
<dbReference type="InterPro" id="IPR001789">
    <property type="entry name" value="Sig_transdc_resp-reg_receiver"/>
</dbReference>
<dbReference type="SUPFAM" id="SSF109604">
    <property type="entry name" value="HD-domain/PDEase-like"/>
    <property type="match status" value="1"/>
</dbReference>
<dbReference type="InterPro" id="IPR003607">
    <property type="entry name" value="HD/PDEase_dom"/>
</dbReference>
<dbReference type="PANTHER" id="PTHR45228:SF5">
    <property type="entry name" value="CYCLIC DI-GMP PHOSPHODIESTERASE VC_1348-RELATED"/>
    <property type="match status" value="1"/>
</dbReference>
<comment type="caution">
    <text evidence="4">The sequence shown here is derived from an EMBL/GenBank/DDBJ whole genome shotgun (WGS) entry which is preliminary data.</text>
</comment>
<sequence length="388" mass="43275">MNAAALHDETLRRPTVLVVDDTPQNLLLMTELLREHYHVRVANGGARALKLAATAPLPDLVLLDIMMPDLDGYEVLRRLKADPATRDIPVIFLTAKSEVEDETRGLELGAVDYITKPISPPIVLARVRNHLALKASADFLRDQSAFLRAEVERRTREVRAIQDVTVLALASMAETRDNETGNHILRTQRYVRALAEHLRTHPRFAATLTDDYIELLYKSAPLHDIGKVGIPDRILLKPGPLTPEEFEIMKTHTTLGYQAIVRAERALGMELDFLRLAKEIALSHQEKWDGSGYPQGLRGEAIPLSARLMALADVYDALISQRVYKPPFTHEQACQIIAQGRGQHFDPDVADAFAHIHATFRAIAQRYQDEEAPVYERLAGGASTDGSV</sequence>
<evidence type="ECO:0000259" key="2">
    <source>
        <dbReference type="PROSITE" id="PS50110"/>
    </source>
</evidence>
<dbReference type="InterPro" id="IPR037522">
    <property type="entry name" value="HD_GYP_dom"/>
</dbReference>
<dbReference type="EMBL" id="VJND01000016">
    <property type="protein sequence ID" value="TSE23538.1"/>
    <property type="molecule type" value="Genomic_DNA"/>
</dbReference>
<feature type="modified residue" description="4-aspartylphosphate" evidence="1">
    <location>
        <position position="64"/>
    </location>
</feature>
<dbReference type="SMART" id="SM00471">
    <property type="entry name" value="HDc"/>
    <property type="match status" value="1"/>
</dbReference>
<dbReference type="InterPro" id="IPR011006">
    <property type="entry name" value="CheY-like_superfamily"/>
</dbReference>
<keyword evidence="1" id="KW-0597">Phosphoprotein</keyword>
<keyword evidence="5" id="KW-1185">Reference proteome</keyword>
<proteinExistence type="predicted"/>
<evidence type="ECO:0000256" key="1">
    <source>
        <dbReference type="PROSITE-ProRule" id="PRU00169"/>
    </source>
</evidence>
<dbReference type="Gene3D" id="1.10.3210.10">
    <property type="entry name" value="Hypothetical protein af1432"/>
    <property type="match status" value="1"/>
</dbReference>
<evidence type="ECO:0000259" key="3">
    <source>
        <dbReference type="PROSITE" id="PS51832"/>
    </source>
</evidence>
<feature type="domain" description="Response regulatory" evidence="2">
    <location>
        <begin position="15"/>
        <end position="131"/>
    </location>
</feature>
<dbReference type="PROSITE" id="PS51832">
    <property type="entry name" value="HD_GYP"/>
    <property type="match status" value="1"/>
</dbReference>
<dbReference type="OrthoDB" id="9763857at2"/>
<dbReference type="EC" id="3.1.4.52" evidence="4"/>
<dbReference type="InterPro" id="IPR052020">
    <property type="entry name" value="Cyclic_di-GMP/3'3'-cGAMP_PDE"/>
</dbReference>
<name>A0A554WIY1_9BURK</name>
<dbReference type="Proteomes" id="UP000320225">
    <property type="component" value="Unassembled WGS sequence"/>
</dbReference>
<accession>A0A554WIY1</accession>
<evidence type="ECO:0000313" key="4">
    <source>
        <dbReference type="EMBL" id="TSE23538.1"/>
    </source>
</evidence>
<dbReference type="PANTHER" id="PTHR45228">
    <property type="entry name" value="CYCLIC DI-GMP PHOSPHODIESTERASE TM_0186-RELATED"/>
    <property type="match status" value="1"/>
</dbReference>
<dbReference type="SMART" id="SM00448">
    <property type="entry name" value="REC"/>
    <property type="match status" value="1"/>
</dbReference>
<dbReference type="GO" id="GO:0071111">
    <property type="term" value="F:cyclic-guanylate-specific phosphodiesterase activity"/>
    <property type="evidence" value="ECO:0007669"/>
    <property type="project" value="UniProtKB-EC"/>
</dbReference>
<protein>
    <submittedName>
        <fullName evidence="4">Cyclic di-GMP phosphodiesterase response regulator RpfG</fullName>
        <ecNumber evidence="4">3.1.4.52</ecNumber>
    </submittedName>
</protein>
<feature type="domain" description="HD-GYP" evidence="3">
    <location>
        <begin position="158"/>
        <end position="369"/>
    </location>
</feature>
<dbReference type="CDD" id="cd19920">
    <property type="entry name" value="REC_PA4781-like"/>
    <property type="match status" value="1"/>
</dbReference>